<evidence type="ECO:0000313" key="2">
    <source>
        <dbReference type="EMBL" id="MFC7443509.1"/>
    </source>
</evidence>
<dbReference type="EMBL" id="JBHTBW010000087">
    <property type="protein sequence ID" value="MFC7443509.1"/>
    <property type="molecule type" value="Genomic_DNA"/>
</dbReference>
<keyword evidence="3" id="KW-1185">Reference proteome</keyword>
<accession>A0ABW2RR23</accession>
<dbReference type="Proteomes" id="UP001596500">
    <property type="component" value="Unassembled WGS sequence"/>
</dbReference>
<feature type="region of interest" description="Disordered" evidence="1">
    <location>
        <begin position="304"/>
        <end position="353"/>
    </location>
</feature>
<organism evidence="2 3">
    <name type="scientific">Laceyella putida</name>
    <dbReference type="NCBI Taxonomy" id="110101"/>
    <lineage>
        <taxon>Bacteria</taxon>
        <taxon>Bacillati</taxon>
        <taxon>Bacillota</taxon>
        <taxon>Bacilli</taxon>
        <taxon>Bacillales</taxon>
        <taxon>Thermoactinomycetaceae</taxon>
        <taxon>Laceyella</taxon>
    </lineage>
</organism>
<feature type="compositionally biased region" description="Polar residues" evidence="1">
    <location>
        <begin position="608"/>
        <end position="621"/>
    </location>
</feature>
<feature type="compositionally biased region" description="Basic and acidic residues" evidence="1">
    <location>
        <begin position="331"/>
        <end position="344"/>
    </location>
</feature>
<feature type="compositionally biased region" description="Basic and acidic residues" evidence="1">
    <location>
        <begin position="479"/>
        <end position="489"/>
    </location>
</feature>
<evidence type="ECO:0008006" key="4">
    <source>
        <dbReference type="Google" id="ProtNLM"/>
    </source>
</evidence>
<sequence>MTQFAGIRPFPGWESLLPDKKVDALKGELIVIATETTEEEKILQLRKKKHPFYCLQCGEILRFRKEHTRDGVPIHSHFYHKDQECSPSESPDHALTKGYLFDLLKERGYTVKQEYNHRDANGRRVRADVAMLENELKLVVEVQASHGKVADAKRKMSVYGADRVPVAWVLLMDRFFRNYAIVDPRLTGDNQMIIGGEGKYTVHHPLDANMHYRLFLGGQDHALFDFLIDEYLYVIGIIANGNVLLIRRTPKSAERRERVRAQGGKWSTTDDEFDVTLIPEHRIVDVLLDTEVIEVEYEGKVSSPQVSANRFKGKDCEGEEKSKSPATSHVIDFESGKTTEDAHDPIALIRETQEAARRERIRIAEEKKREEMRKEQEREQKRKAELERKLREEEEGLRKEEEASKQLEETLRRREEEVERRQREEEEKTRKWLEQLERKRQEEQRRREEAEKRQIEEQNRLARLEEERRKNEEIRQAQLEEEKIREENHAPQGNIEEEEISEEERKQFVEQRLRQDDERGLNQLRQLAQKGYQLPRALAPKVERNMYHHATLEQTLWYEYLQIPKEQRAQWEQNQFPNGEPEWFTKKKQAFQQPKKQWMKKTDHNKIEPSNNQGEQLTLDL</sequence>
<gene>
    <name evidence="2" type="ORF">ACFQNG_20835</name>
</gene>
<evidence type="ECO:0000313" key="3">
    <source>
        <dbReference type="Proteomes" id="UP001596500"/>
    </source>
</evidence>
<feature type="region of interest" description="Disordered" evidence="1">
    <location>
        <begin position="587"/>
        <end position="621"/>
    </location>
</feature>
<feature type="compositionally biased region" description="Basic and acidic residues" evidence="1">
    <location>
        <begin position="312"/>
        <end position="323"/>
    </location>
</feature>
<protein>
    <recommendedName>
        <fullName evidence="4">Competence protein CoiA-like family protein</fullName>
    </recommendedName>
</protein>
<name>A0ABW2RR23_9BACL</name>
<dbReference type="RefSeq" id="WP_379867840.1">
    <property type="nucleotide sequence ID" value="NZ_JBHTBW010000087.1"/>
</dbReference>
<proteinExistence type="predicted"/>
<reference evidence="3" key="1">
    <citation type="journal article" date="2019" name="Int. J. Syst. Evol. Microbiol.">
        <title>The Global Catalogue of Microorganisms (GCM) 10K type strain sequencing project: providing services to taxonomists for standard genome sequencing and annotation.</title>
        <authorList>
            <consortium name="The Broad Institute Genomics Platform"/>
            <consortium name="The Broad Institute Genome Sequencing Center for Infectious Disease"/>
            <person name="Wu L."/>
            <person name="Ma J."/>
        </authorList>
    </citation>
    <scope>NUCLEOTIDE SEQUENCE [LARGE SCALE GENOMIC DNA]</scope>
    <source>
        <strain evidence="3">CGMCC 1.12942</strain>
    </source>
</reference>
<comment type="caution">
    <text evidence="2">The sequence shown here is derived from an EMBL/GenBank/DDBJ whole genome shotgun (WGS) entry which is preliminary data.</text>
</comment>
<feature type="region of interest" description="Disordered" evidence="1">
    <location>
        <begin position="479"/>
        <end position="503"/>
    </location>
</feature>
<feature type="region of interest" description="Disordered" evidence="1">
    <location>
        <begin position="391"/>
        <end position="429"/>
    </location>
</feature>
<evidence type="ECO:0000256" key="1">
    <source>
        <dbReference type="SAM" id="MobiDB-lite"/>
    </source>
</evidence>